<dbReference type="GO" id="GO:0005737">
    <property type="term" value="C:cytoplasm"/>
    <property type="evidence" value="ECO:0007669"/>
    <property type="project" value="TreeGrafter"/>
</dbReference>
<dbReference type="Gene3D" id="2.30.42.10">
    <property type="match status" value="1"/>
</dbReference>
<dbReference type="Pfam" id="PF00595">
    <property type="entry name" value="PDZ"/>
    <property type="match status" value="1"/>
</dbReference>
<dbReference type="AlphaFoldDB" id="A0A7R8ZIP4"/>
<dbReference type="InterPro" id="IPR036034">
    <property type="entry name" value="PDZ_sf"/>
</dbReference>
<feature type="region of interest" description="Disordered" evidence="1">
    <location>
        <begin position="296"/>
        <end position="363"/>
    </location>
</feature>
<dbReference type="EMBL" id="OB660527">
    <property type="protein sequence ID" value="CAD7225222.1"/>
    <property type="molecule type" value="Genomic_DNA"/>
</dbReference>
<dbReference type="GO" id="GO:0005886">
    <property type="term" value="C:plasma membrane"/>
    <property type="evidence" value="ECO:0007669"/>
    <property type="project" value="TreeGrafter"/>
</dbReference>
<dbReference type="InterPro" id="IPR046995">
    <property type="entry name" value="RGS10/12/14-like"/>
</dbReference>
<name>A0A7R8ZIP4_9CRUS</name>
<evidence type="ECO:0000313" key="2">
    <source>
        <dbReference type="EMBL" id="CAD7225222.1"/>
    </source>
</evidence>
<dbReference type="PROSITE" id="PS50106">
    <property type="entry name" value="PDZ"/>
    <property type="match status" value="1"/>
</dbReference>
<dbReference type="SMART" id="SM00228">
    <property type="entry name" value="PDZ"/>
    <property type="match status" value="1"/>
</dbReference>
<sequence>MERKKKKIPVLGIQEVELHRGPLGYGFTISGQFPCMLSCVVAGSPASRVGLRPGDFVLSVNGISVIQMKHDEVVKMIGNASGRLLLQVSRDYMTTSDATTSEEESTVEGRSRRTNAGSRKPGTTRHRSLDRLSMPISAEGPVLRCVVGYLGSMPISRENAPGTPRVRGCIGKLRVEKKLHTLVLLTLHRSGVFLQNPHGMVLASHSSAEISGCAGYSEDGRFFGIVTKTTPEDENEIVASCHVFMVDARMHAHTEHVRRARAFRFECSPSADGSCEEFPLSADPILNHLRRLFPDARKQKSASRRAPMAPYRPPSSTPTSSNNSDSGLPLSQHSHERWRGASYSGDDERKTSNVTPSMDRPGERGVGYLRVVCHCPGMVVRSCVSDFPDEVVVADRVNTTLPNSSSALQRQIITRLEVVQLGN</sequence>
<dbReference type="OrthoDB" id="196547at2759"/>
<accession>A0A7R8ZIP4</accession>
<proteinExistence type="predicted"/>
<evidence type="ECO:0000256" key="1">
    <source>
        <dbReference type="SAM" id="MobiDB-lite"/>
    </source>
</evidence>
<dbReference type="PANTHER" id="PTHR45945:SF3">
    <property type="entry name" value="REGULATOR OF G-PROTEIN SIGNALING LOCO"/>
    <property type="match status" value="1"/>
</dbReference>
<organism evidence="2">
    <name type="scientific">Cyprideis torosa</name>
    <dbReference type="NCBI Taxonomy" id="163714"/>
    <lineage>
        <taxon>Eukaryota</taxon>
        <taxon>Metazoa</taxon>
        <taxon>Ecdysozoa</taxon>
        <taxon>Arthropoda</taxon>
        <taxon>Crustacea</taxon>
        <taxon>Oligostraca</taxon>
        <taxon>Ostracoda</taxon>
        <taxon>Podocopa</taxon>
        <taxon>Podocopida</taxon>
        <taxon>Cytherocopina</taxon>
        <taxon>Cytheroidea</taxon>
        <taxon>Cytherideidae</taxon>
        <taxon>Cyprideis</taxon>
    </lineage>
</organism>
<dbReference type="GO" id="GO:0005634">
    <property type="term" value="C:nucleus"/>
    <property type="evidence" value="ECO:0007669"/>
    <property type="project" value="TreeGrafter"/>
</dbReference>
<dbReference type="SUPFAM" id="SSF50156">
    <property type="entry name" value="PDZ domain-like"/>
    <property type="match status" value="1"/>
</dbReference>
<dbReference type="InterPro" id="IPR011993">
    <property type="entry name" value="PH-like_dom_sf"/>
</dbReference>
<dbReference type="Gene3D" id="2.30.29.30">
    <property type="entry name" value="Pleckstrin-homology domain (PH domain)/Phosphotyrosine-binding domain (PTB)"/>
    <property type="match status" value="1"/>
</dbReference>
<dbReference type="GO" id="GO:0008277">
    <property type="term" value="P:regulation of G protein-coupled receptor signaling pathway"/>
    <property type="evidence" value="ECO:0007669"/>
    <property type="project" value="TreeGrafter"/>
</dbReference>
<feature type="region of interest" description="Disordered" evidence="1">
    <location>
        <begin position="95"/>
        <end position="133"/>
    </location>
</feature>
<dbReference type="InterPro" id="IPR001478">
    <property type="entry name" value="PDZ"/>
</dbReference>
<reference evidence="2" key="1">
    <citation type="submission" date="2020-11" db="EMBL/GenBank/DDBJ databases">
        <authorList>
            <person name="Tran Van P."/>
        </authorList>
    </citation>
    <scope>NUCLEOTIDE SEQUENCE</scope>
</reference>
<dbReference type="SMART" id="SM00462">
    <property type="entry name" value="PTB"/>
    <property type="match status" value="1"/>
</dbReference>
<protein>
    <submittedName>
        <fullName evidence="2">Uncharacterized protein</fullName>
    </submittedName>
</protein>
<dbReference type="InterPro" id="IPR006020">
    <property type="entry name" value="PTB/PI_dom"/>
</dbReference>
<dbReference type="SUPFAM" id="SSF50729">
    <property type="entry name" value="PH domain-like"/>
    <property type="match status" value="1"/>
</dbReference>
<gene>
    <name evidence="2" type="ORF">CTOB1V02_LOCUS3167</name>
</gene>
<dbReference type="GO" id="GO:0005096">
    <property type="term" value="F:GTPase activator activity"/>
    <property type="evidence" value="ECO:0007669"/>
    <property type="project" value="InterPro"/>
</dbReference>
<dbReference type="PANTHER" id="PTHR45945">
    <property type="entry name" value="REGULATOR OF G-PROTEIN SIGNALING LOCO"/>
    <property type="match status" value="1"/>
</dbReference>